<dbReference type="EMBL" id="FPBV01000022">
    <property type="protein sequence ID" value="SFV03301.1"/>
    <property type="molecule type" value="Genomic_DNA"/>
</dbReference>
<keyword evidence="3" id="KW-1185">Reference proteome</keyword>
<feature type="transmembrane region" description="Helical" evidence="1">
    <location>
        <begin position="63"/>
        <end position="83"/>
    </location>
</feature>
<dbReference type="RefSeq" id="WP_074955460.1">
    <property type="nucleotide sequence ID" value="NZ_FPBV01000022.1"/>
</dbReference>
<feature type="transmembrane region" description="Helical" evidence="1">
    <location>
        <begin position="7"/>
        <end position="31"/>
    </location>
</feature>
<sequence>MKRTRAIVHLLFIGSAVTLLACLFYTALWWFQAWSWQMQSQHTIHAAVMQADLQLAAKAVHNLHVWLGIDAGWLCVTAVLGWIRRRVITQEWTMADNH</sequence>
<dbReference type="PROSITE" id="PS51257">
    <property type="entry name" value="PROKAR_LIPOPROTEIN"/>
    <property type="match status" value="1"/>
</dbReference>
<reference evidence="3" key="1">
    <citation type="submission" date="2016-10" db="EMBL/GenBank/DDBJ databases">
        <authorList>
            <person name="Varghese N."/>
        </authorList>
    </citation>
    <scope>NUCLEOTIDE SEQUENCE [LARGE SCALE GENOMIC DNA]</scope>
    <source>
        <strain evidence="3">DSM 17980</strain>
    </source>
</reference>
<keyword evidence="1" id="KW-0812">Transmembrane</keyword>
<evidence type="ECO:0000313" key="3">
    <source>
        <dbReference type="Proteomes" id="UP000183508"/>
    </source>
</evidence>
<keyword evidence="1" id="KW-1133">Transmembrane helix</keyword>
<accession>A0A1I7L0V0</accession>
<name>A0A1I7L0V0_9BACL</name>
<protein>
    <recommendedName>
        <fullName evidence="4">PepSY-associated TM region</fullName>
    </recommendedName>
</protein>
<proteinExistence type="predicted"/>
<evidence type="ECO:0000313" key="2">
    <source>
        <dbReference type="EMBL" id="SFV03301.1"/>
    </source>
</evidence>
<organism evidence="2 3">
    <name type="scientific">Alicyclobacillus macrosporangiidus</name>
    <dbReference type="NCBI Taxonomy" id="392015"/>
    <lineage>
        <taxon>Bacteria</taxon>
        <taxon>Bacillati</taxon>
        <taxon>Bacillota</taxon>
        <taxon>Bacilli</taxon>
        <taxon>Bacillales</taxon>
        <taxon>Alicyclobacillaceae</taxon>
        <taxon>Alicyclobacillus</taxon>
    </lineage>
</organism>
<evidence type="ECO:0008006" key="4">
    <source>
        <dbReference type="Google" id="ProtNLM"/>
    </source>
</evidence>
<dbReference type="Proteomes" id="UP000183508">
    <property type="component" value="Unassembled WGS sequence"/>
</dbReference>
<evidence type="ECO:0000256" key="1">
    <source>
        <dbReference type="SAM" id="Phobius"/>
    </source>
</evidence>
<dbReference type="AlphaFoldDB" id="A0A1I7L0V0"/>
<gene>
    <name evidence="2" type="ORF">SAMN05421543_12248</name>
</gene>
<keyword evidence="1" id="KW-0472">Membrane</keyword>